<evidence type="ECO:0000256" key="1">
    <source>
        <dbReference type="SAM" id="MobiDB-lite"/>
    </source>
</evidence>
<reference evidence="2" key="1">
    <citation type="submission" date="2021-03" db="EMBL/GenBank/DDBJ databases">
        <authorList>
            <person name="Bekaert M."/>
        </authorList>
    </citation>
    <scope>NUCLEOTIDE SEQUENCE</scope>
</reference>
<accession>A0A8S3SEY7</accession>
<protein>
    <submittedName>
        <fullName evidence="2">Uncharacterized protein</fullName>
    </submittedName>
</protein>
<sequence>MREGEESSPIHLRRSLKKNQYRKKEVKRQLLTEDIENDKKMKREQLDRHTERIRPMCWGGKCSQKKKQLQEAIRKMEENHTNTVHILQGMIIQLEKEKVKKAEHYNIMNKVFVLVFWEGKPPFKIIYIQSNRSLLNIALQRLFHSTTTMDFKLRYDKITLYDLPDIHTPCDLCNGYISTKHEIGSMLNSIDQTASLDKDLAGIYHNLAHSSTQDGIRLLY</sequence>
<organism evidence="2 3">
    <name type="scientific">Mytilus edulis</name>
    <name type="common">Blue mussel</name>
    <dbReference type="NCBI Taxonomy" id="6550"/>
    <lineage>
        <taxon>Eukaryota</taxon>
        <taxon>Metazoa</taxon>
        <taxon>Spiralia</taxon>
        <taxon>Lophotrochozoa</taxon>
        <taxon>Mollusca</taxon>
        <taxon>Bivalvia</taxon>
        <taxon>Autobranchia</taxon>
        <taxon>Pteriomorphia</taxon>
        <taxon>Mytilida</taxon>
        <taxon>Mytiloidea</taxon>
        <taxon>Mytilidae</taxon>
        <taxon>Mytilinae</taxon>
        <taxon>Mytilus</taxon>
    </lineage>
</organism>
<evidence type="ECO:0000313" key="2">
    <source>
        <dbReference type="EMBL" id="CAG2215586.1"/>
    </source>
</evidence>
<name>A0A8S3SEY7_MYTED</name>
<dbReference type="EMBL" id="CAJPWZ010001447">
    <property type="protein sequence ID" value="CAG2215586.1"/>
    <property type="molecule type" value="Genomic_DNA"/>
</dbReference>
<evidence type="ECO:0000313" key="3">
    <source>
        <dbReference type="Proteomes" id="UP000683360"/>
    </source>
</evidence>
<comment type="caution">
    <text evidence="2">The sequence shown here is derived from an EMBL/GenBank/DDBJ whole genome shotgun (WGS) entry which is preliminary data.</text>
</comment>
<feature type="compositionally biased region" description="Basic residues" evidence="1">
    <location>
        <begin position="11"/>
        <end position="23"/>
    </location>
</feature>
<feature type="region of interest" description="Disordered" evidence="1">
    <location>
        <begin position="1"/>
        <end position="23"/>
    </location>
</feature>
<keyword evidence="3" id="KW-1185">Reference proteome</keyword>
<gene>
    <name evidence="2" type="ORF">MEDL_29300</name>
</gene>
<dbReference type="Proteomes" id="UP000683360">
    <property type="component" value="Unassembled WGS sequence"/>
</dbReference>
<proteinExistence type="predicted"/>
<dbReference type="OrthoDB" id="6147520at2759"/>
<dbReference type="AlphaFoldDB" id="A0A8S3SEY7"/>